<dbReference type="SMART" id="SM00422">
    <property type="entry name" value="HTH_MERR"/>
    <property type="match status" value="1"/>
</dbReference>
<dbReference type="CDD" id="cd01282">
    <property type="entry name" value="HTH_MerR-like_sg3"/>
    <property type="match status" value="1"/>
</dbReference>
<dbReference type="PANTHER" id="PTHR30204:SF97">
    <property type="entry name" value="MERR FAMILY REGULATORY PROTEIN"/>
    <property type="match status" value="1"/>
</dbReference>
<proteinExistence type="predicted"/>
<dbReference type="Pfam" id="PF13411">
    <property type="entry name" value="MerR_1"/>
    <property type="match status" value="1"/>
</dbReference>
<evidence type="ECO:0000256" key="1">
    <source>
        <dbReference type="ARBA" id="ARBA00023125"/>
    </source>
</evidence>
<dbReference type="InterPro" id="IPR047057">
    <property type="entry name" value="MerR_fam"/>
</dbReference>
<reference evidence="4 5" key="1">
    <citation type="submission" date="2023-07" db="EMBL/GenBank/DDBJ databases">
        <authorList>
            <person name="Girao M."/>
            <person name="Carvalho M.F."/>
        </authorList>
    </citation>
    <scope>NUCLEOTIDE SEQUENCE [LARGE SCALE GENOMIC DNA]</scope>
    <source>
        <strain evidence="4 5">66/93</strain>
    </source>
</reference>
<dbReference type="InterPro" id="IPR009061">
    <property type="entry name" value="DNA-bd_dom_put_sf"/>
</dbReference>
<dbReference type="PRINTS" id="PR00040">
    <property type="entry name" value="HTHMERR"/>
</dbReference>
<evidence type="ECO:0000256" key="2">
    <source>
        <dbReference type="SAM" id="MobiDB-lite"/>
    </source>
</evidence>
<dbReference type="PROSITE" id="PS50937">
    <property type="entry name" value="HTH_MERR_2"/>
    <property type="match status" value="1"/>
</dbReference>
<name>A0ABU7KUF9_9ACTN</name>
<dbReference type="PANTHER" id="PTHR30204">
    <property type="entry name" value="REDOX-CYCLING DRUG-SENSING TRANSCRIPTIONAL ACTIVATOR SOXR"/>
    <property type="match status" value="1"/>
</dbReference>
<evidence type="ECO:0000313" key="4">
    <source>
        <dbReference type="EMBL" id="MEE2052909.1"/>
    </source>
</evidence>
<dbReference type="RefSeq" id="WP_330159897.1">
    <property type="nucleotide sequence ID" value="NZ_BAAAJA010000025.1"/>
</dbReference>
<sequence length="138" mass="14597">MRIGTLSRLTGASERSLRHYEKQGLLRPLRGEANGYREYREVDVRTVRHIRTLLAAGLNTAAIADLLPCMVDDGGGLAPGCAGLVTDLNRERDRISTAVAELVASLDVLDTLITAAPAQDEDDPACGAEAAATSPAGR</sequence>
<organism evidence="4 5">
    <name type="scientific">Nocardiopsis tropica</name>
    <dbReference type="NCBI Taxonomy" id="109330"/>
    <lineage>
        <taxon>Bacteria</taxon>
        <taxon>Bacillati</taxon>
        <taxon>Actinomycetota</taxon>
        <taxon>Actinomycetes</taxon>
        <taxon>Streptosporangiales</taxon>
        <taxon>Nocardiopsidaceae</taxon>
        <taxon>Nocardiopsis</taxon>
    </lineage>
</organism>
<accession>A0ABU7KUF9</accession>
<evidence type="ECO:0000259" key="3">
    <source>
        <dbReference type="PROSITE" id="PS50937"/>
    </source>
</evidence>
<feature type="region of interest" description="Disordered" evidence="2">
    <location>
        <begin position="119"/>
        <end position="138"/>
    </location>
</feature>
<gene>
    <name evidence="4" type="ORF">Q8A49_20620</name>
</gene>
<comment type="caution">
    <text evidence="4">The sequence shown here is derived from an EMBL/GenBank/DDBJ whole genome shotgun (WGS) entry which is preliminary data.</text>
</comment>
<dbReference type="EMBL" id="JAUUCC010000057">
    <property type="protein sequence ID" value="MEE2052909.1"/>
    <property type="molecule type" value="Genomic_DNA"/>
</dbReference>
<dbReference type="InterPro" id="IPR000551">
    <property type="entry name" value="MerR-type_HTH_dom"/>
</dbReference>
<dbReference type="SUPFAM" id="SSF46955">
    <property type="entry name" value="Putative DNA-binding domain"/>
    <property type="match status" value="1"/>
</dbReference>
<dbReference type="Proteomes" id="UP001348641">
    <property type="component" value="Unassembled WGS sequence"/>
</dbReference>
<protein>
    <submittedName>
        <fullName evidence="4">MerR family transcriptional regulator</fullName>
    </submittedName>
</protein>
<dbReference type="Gene3D" id="1.10.1660.10">
    <property type="match status" value="1"/>
</dbReference>
<feature type="domain" description="HTH merR-type" evidence="3">
    <location>
        <begin position="1"/>
        <end position="69"/>
    </location>
</feature>
<keyword evidence="1" id="KW-0238">DNA-binding</keyword>
<evidence type="ECO:0000313" key="5">
    <source>
        <dbReference type="Proteomes" id="UP001348641"/>
    </source>
</evidence>